<dbReference type="AlphaFoldDB" id="A0A9D4BYL8"/>
<keyword evidence="2" id="KW-1185">Reference proteome</keyword>
<sequence length="111" mass="11776">MSTGSDFTGPPLARSLTGLLGLSVRWAVVSRAGVPQVVSSDMVHASRRASLRWHARGLPLWFPDTIRAGPLPGIVRGDGGSWDSWAGGLQGSPVVCCCCRSFSISCFMVML</sequence>
<comment type="caution">
    <text evidence="1">The sequence shown here is derived from an EMBL/GenBank/DDBJ whole genome shotgun (WGS) entry which is preliminary data.</text>
</comment>
<organism evidence="1 2">
    <name type="scientific">Dreissena polymorpha</name>
    <name type="common">Zebra mussel</name>
    <name type="synonym">Mytilus polymorpha</name>
    <dbReference type="NCBI Taxonomy" id="45954"/>
    <lineage>
        <taxon>Eukaryota</taxon>
        <taxon>Metazoa</taxon>
        <taxon>Spiralia</taxon>
        <taxon>Lophotrochozoa</taxon>
        <taxon>Mollusca</taxon>
        <taxon>Bivalvia</taxon>
        <taxon>Autobranchia</taxon>
        <taxon>Heteroconchia</taxon>
        <taxon>Euheterodonta</taxon>
        <taxon>Imparidentia</taxon>
        <taxon>Neoheterodontei</taxon>
        <taxon>Myida</taxon>
        <taxon>Dreissenoidea</taxon>
        <taxon>Dreissenidae</taxon>
        <taxon>Dreissena</taxon>
    </lineage>
</organism>
<evidence type="ECO:0000313" key="1">
    <source>
        <dbReference type="EMBL" id="KAH3713344.1"/>
    </source>
</evidence>
<protein>
    <submittedName>
        <fullName evidence="1">Uncharacterized protein</fullName>
    </submittedName>
</protein>
<reference evidence="1" key="2">
    <citation type="submission" date="2020-11" db="EMBL/GenBank/DDBJ databases">
        <authorList>
            <person name="McCartney M.A."/>
            <person name="Auch B."/>
            <person name="Kono T."/>
            <person name="Mallez S."/>
            <person name="Becker A."/>
            <person name="Gohl D.M."/>
            <person name="Silverstein K.A.T."/>
            <person name="Koren S."/>
            <person name="Bechman K.B."/>
            <person name="Herman A."/>
            <person name="Abrahante J.E."/>
            <person name="Garbe J."/>
        </authorList>
    </citation>
    <scope>NUCLEOTIDE SEQUENCE</scope>
    <source>
        <strain evidence="1">Duluth1</strain>
        <tissue evidence="1">Whole animal</tissue>
    </source>
</reference>
<dbReference type="EMBL" id="JAIWYP010000014">
    <property type="protein sequence ID" value="KAH3713344.1"/>
    <property type="molecule type" value="Genomic_DNA"/>
</dbReference>
<accession>A0A9D4BYL8</accession>
<reference evidence="1" key="1">
    <citation type="journal article" date="2019" name="bioRxiv">
        <title>The Genome of the Zebra Mussel, Dreissena polymorpha: A Resource for Invasive Species Research.</title>
        <authorList>
            <person name="McCartney M.A."/>
            <person name="Auch B."/>
            <person name="Kono T."/>
            <person name="Mallez S."/>
            <person name="Zhang Y."/>
            <person name="Obille A."/>
            <person name="Becker A."/>
            <person name="Abrahante J.E."/>
            <person name="Garbe J."/>
            <person name="Badalamenti J.P."/>
            <person name="Herman A."/>
            <person name="Mangelson H."/>
            <person name="Liachko I."/>
            <person name="Sullivan S."/>
            <person name="Sone E.D."/>
            <person name="Koren S."/>
            <person name="Silverstein K.A.T."/>
            <person name="Beckman K.B."/>
            <person name="Gohl D.M."/>
        </authorList>
    </citation>
    <scope>NUCLEOTIDE SEQUENCE</scope>
    <source>
        <strain evidence="1">Duluth1</strain>
        <tissue evidence="1">Whole animal</tissue>
    </source>
</reference>
<dbReference type="Proteomes" id="UP000828390">
    <property type="component" value="Unassembled WGS sequence"/>
</dbReference>
<gene>
    <name evidence="1" type="ORF">DPMN_073134</name>
</gene>
<evidence type="ECO:0000313" key="2">
    <source>
        <dbReference type="Proteomes" id="UP000828390"/>
    </source>
</evidence>
<proteinExistence type="predicted"/>
<name>A0A9D4BYL8_DREPO</name>